<evidence type="ECO:0000256" key="2">
    <source>
        <dbReference type="ARBA" id="ARBA00023136"/>
    </source>
</evidence>
<evidence type="ECO:0000256" key="3">
    <source>
        <dbReference type="ARBA" id="ARBA00023139"/>
    </source>
</evidence>
<keyword evidence="4" id="KW-0449">Lipoprotein</keyword>
<keyword evidence="8" id="KW-1185">Reference proteome</keyword>
<gene>
    <name evidence="7" type="ORF">ML536_13710</name>
</gene>
<dbReference type="AlphaFoldDB" id="A0AA41QNN1"/>
<keyword evidence="2" id="KW-0472">Membrane</keyword>
<name>A0AA41QNN1_9HYPH</name>
<reference evidence="7" key="1">
    <citation type="submission" date="2022-03" db="EMBL/GenBank/DDBJ databases">
        <title>The complete genome sequence of a Methyloterrigena soli.</title>
        <authorList>
            <person name="Zi Z."/>
        </authorList>
    </citation>
    <scope>NUCLEOTIDE SEQUENCE</scope>
    <source>
        <strain evidence="7">M48</strain>
    </source>
</reference>
<evidence type="ECO:0000256" key="4">
    <source>
        <dbReference type="ARBA" id="ARBA00023288"/>
    </source>
</evidence>
<evidence type="ECO:0000256" key="1">
    <source>
        <dbReference type="ARBA" id="ARBA00022729"/>
    </source>
</evidence>
<dbReference type="EMBL" id="JALAZD010000001">
    <property type="protein sequence ID" value="MCI0127880.1"/>
    <property type="molecule type" value="Genomic_DNA"/>
</dbReference>
<evidence type="ECO:0000256" key="5">
    <source>
        <dbReference type="SAM" id="SignalP"/>
    </source>
</evidence>
<dbReference type="InterPro" id="IPR018660">
    <property type="entry name" value="MliC"/>
</dbReference>
<dbReference type="Pfam" id="PF09864">
    <property type="entry name" value="MliC"/>
    <property type="match status" value="1"/>
</dbReference>
<feature type="signal peptide" evidence="5">
    <location>
        <begin position="1"/>
        <end position="19"/>
    </location>
</feature>
<organism evidence="7 8">
    <name type="scientific">Paradevosia shaoguanensis</name>
    <dbReference type="NCBI Taxonomy" id="1335043"/>
    <lineage>
        <taxon>Bacteria</taxon>
        <taxon>Pseudomonadati</taxon>
        <taxon>Pseudomonadota</taxon>
        <taxon>Alphaproteobacteria</taxon>
        <taxon>Hyphomicrobiales</taxon>
        <taxon>Devosiaceae</taxon>
        <taxon>Paradevosia</taxon>
    </lineage>
</organism>
<sequence>MRTAAAALISLSLVAPALAIEPTMQIVIPLGANAQQDLKTYQCEGIDEPLAVQYVNSEPTYLAFVPVEGEKRLFVNALAASGVKYVSGQYVWWTKGASADLYDETKGEDAPPISCTEVTDTP</sequence>
<dbReference type="RefSeq" id="WP_035030377.1">
    <property type="nucleotide sequence ID" value="NZ_JAKETQ010000001.1"/>
</dbReference>
<keyword evidence="3" id="KW-0564">Palmitate</keyword>
<accession>A0AA41QNN1</accession>
<keyword evidence="1 5" id="KW-0732">Signal</keyword>
<proteinExistence type="predicted"/>
<dbReference type="Proteomes" id="UP001156140">
    <property type="component" value="Unassembled WGS sequence"/>
</dbReference>
<dbReference type="SUPFAM" id="SSF141488">
    <property type="entry name" value="YdhA-like"/>
    <property type="match status" value="1"/>
</dbReference>
<dbReference type="InterPro" id="IPR036328">
    <property type="entry name" value="MliC_sf"/>
</dbReference>
<dbReference type="Gene3D" id="2.40.128.200">
    <property type="match status" value="1"/>
</dbReference>
<feature type="domain" description="C-type lysozyme inhibitor" evidence="6">
    <location>
        <begin position="41"/>
        <end position="107"/>
    </location>
</feature>
<evidence type="ECO:0000313" key="8">
    <source>
        <dbReference type="Proteomes" id="UP001156140"/>
    </source>
</evidence>
<feature type="chain" id="PRO_5041290333" evidence="5">
    <location>
        <begin position="20"/>
        <end position="122"/>
    </location>
</feature>
<evidence type="ECO:0000313" key="7">
    <source>
        <dbReference type="EMBL" id="MCI0127880.1"/>
    </source>
</evidence>
<evidence type="ECO:0000259" key="6">
    <source>
        <dbReference type="Pfam" id="PF09864"/>
    </source>
</evidence>
<protein>
    <submittedName>
        <fullName evidence="7">MliC family protein</fullName>
    </submittedName>
</protein>
<comment type="caution">
    <text evidence="7">The sequence shown here is derived from an EMBL/GenBank/DDBJ whole genome shotgun (WGS) entry which is preliminary data.</text>
</comment>